<dbReference type="OrthoDB" id="297496at2759"/>
<dbReference type="Gene3D" id="1.10.287.70">
    <property type="match status" value="1"/>
</dbReference>
<dbReference type="GO" id="GO:0022841">
    <property type="term" value="F:potassium ion leak channel activity"/>
    <property type="evidence" value="ECO:0007669"/>
    <property type="project" value="TreeGrafter"/>
</dbReference>
<dbReference type="STRING" id="2018661.A0A2A2KSI4"/>
<dbReference type="GO" id="GO:0005886">
    <property type="term" value="C:plasma membrane"/>
    <property type="evidence" value="ECO:0007669"/>
    <property type="project" value="TreeGrafter"/>
</dbReference>
<dbReference type="InterPro" id="IPR003280">
    <property type="entry name" value="2pore_dom_K_chnl"/>
</dbReference>
<organism evidence="11 12">
    <name type="scientific">Diploscapter pachys</name>
    <dbReference type="NCBI Taxonomy" id="2018661"/>
    <lineage>
        <taxon>Eukaryota</taxon>
        <taxon>Metazoa</taxon>
        <taxon>Ecdysozoa</taxon>
        <taxon>Nematoda</taxon>
        <taxon>Chromadorea</taxon>
        <taxon>Rhabditida</taxon>
        <taxon>Rhabditina</taxon>
        <taxon>Rhabditomorpha</taxon>
        <taxon>Rhabditoidea</taxon>
        <taxon>Rhabditidae</taxon>
        <taxon>Diploscapter</taxon>
    </lineage>
</organism>
<proteinExistence type="predicted"/>
<evidence type="ECO:0000313" key="11">
    <source>
        <dbReference type="EMBL" id="PAV76763.1"/>
    </source>
</evidence>
<keyword evidence="7" id="KW-0407">Ion channel</keyword>
<dbReference type="SUPFAM" id="SSF81324">
    <property type="entry name" value="Voltage-gated potassium channels"/>
    <property type="match status" value="2"/>
</dbReference>
<evidence type="ECO:0000256" key="5">
    <source>
        <dbReference type="ARBA" id="ARBA00023065"/>
    </source>
</evidence>
<comment type="caution">
    <text evidence="11">The sequence shown here is derived from an EMBL/GenBank/DDBJ whole genome shotgun (WGS) entry which is preliminary data.</text>
</comment>
<feature type="signal peptide" evidence="9">
    <location>
        <begin position="1"/>
        <end position="20"/>
    </location>
</feature>
<keyword evidence="5" id="KW-0406">Ion transport</keyword>
<sequence length="609" mass="69057">MVYMLIGAIIFYFLESGSDEDRVTAKYNFYQRERQLLMRRMEEILLDREARRRSFRLRQIDDAIGYYQNQVGFDVKNESQWTLMSAMYYSGTLFTTIGYGDLACATTAGRIMTVIYSCIGIPLMLITLNDLGKFLYNNINGFVDGFSQFGAYLGVMRLCRSQDRNAKTEEAKADELVALERGELNNEVSSLASEIGSEHPDDELDDEEKEPRMSVKVALSITIGWIFFCSSLFKLWEDWTYGESCYFMFISLSTIGGDKMGASVGMMKLWGGSSAKYLMPLLSKEKRREAMEKVEKEAKKEGFEVPPILSDLDEKTGMPKILQIEEKVDKEDAPPPAILEEMVQKQAIIEEQRAVTAEPAPVIITAESEVQTEIVRSDDKMEQTESKDYEEQGIQTIEYEPEVKKAETANVQCQTDEIEVEQCMQETQTQQIECLDAETATVSAKLDDASCQTHHAEYAEQYVQTFIVDANDAETSTEVVETKNIRIQTPQPVIEIRTIQTEDLNEGRKSPSAMSSAKRRLRRAFGGKSKFQNVPANEPAMSEWKEVEEEGEGEGETADEEEEEGSIESLHWDPIDGMHAEKQLPVKRLKSLFESSAKGSFDSDRRKSQ</sequence>
<feature type="compositionally biased region" description="Acidic residues" evidence="8">
    <location>
        <begin position="546"/>
        <end position="566"/>
    </location>
</feature>
<evidence type="ECO:0000259" key="10">
    <source>
        <dbReference type="Pfam" id="PF07885"/>
    </source>
</evidence>
<feature type="chain" id="PRO_5013149761" description="Potassium channel domain-containing protein" evidence="9">
    <location>
        <begin position="21"/>
        <end position="609"/>
    </location>
</feature>
<keyword evidence="2" id="KW-0813">Transport</keyword>
<gene>
    <name evidence="11" type="ORF">WR25_03949</name>
</gene>
<dbReference type="Pfam" id="PF07885">
    <property type="entry name" value="Ion_trans_2"/>
    <property type="match status" value="2"/>
</dbReference>
<evidence type="ECO:0000256" key="1">
    <source>
        <dbReference type="ARBA" id="ARBA00004141"/>
    </source>
</evidence>
<dbReference type="InterPro" id="IPR013099">
    <property type="entry name" value="K_chnl_dom"/>
</dbReference>
<keyword evidence="12" id="KW-1185">Reference proteome</keyword>
<feature type="region of interest" description="Disordered" evidence="8">
    <location>
        <begin position="524"/>
        <end position="583"/>
    </location>
</feature>
<evidence type="ECO:0000256" key="3">
    <source>
        <dbReference type="ARBA" id="ARBA00022692"/>
    </source>
</evidence>
<evidence type="ECO:0000256" key="8">
    <source>
        <dbReference type="SAM" id="MobiDB-lite"/>
    </source>
</evidence>
<dbReference type="EMBL" id="LIAE01007817">
    <property type="protein sequence ID" value="PAV76763.1"/>
    <property type="molecule type" value="Genomic_DNA"/>
</dbReference>
<dbReference type="Proteomes" id="UP000218231">
    <property type="component" value="Unassembled WGS sequence"/>
</dbReference>
<feature type="domain" description="Potassium channel" evidence="10">
    <location>
        <begin position="221"/>
        <end position="256"/>
    </location>
</feature>
<dbReference type="AlphaFoldDB" id="A0A2A2KSI4"/>
<feature type="domain" description="Potassium channel" evidence="10">
    <location>
        <begin position="76"/>
        <end position="136"/>
    </location>
</feature>
<evidence type="ECO:0000256" key="7">
    <source>
        <dbReference type="ARBA" id="ARBA00023303"/>
    </source>
</evidence>
<keyword evidence="9" id="KW-0732">Signal</keyword>
<evidence type="ECO:0000313" key="12">
    <source>
        <dbReference type="Proteomes" id="UP000218231"/>
    </source>
</evidence>
<protein>
    <recommendedName>
        <fullName evidence="10">Potassium channel domain-containing protein</fullName>
    </recommendedName>
</protein>
<dbReference type="PANTHER" id="PTHR11003:SF312">
    <property type="entry name" value="POTASSIUM CHANNEL DOMAIN-CONTAINING PROTEIN"/>
    <property type="match status" value="1"/>
</dbReference>
<keyword evidence="4" id="KW-1133">Transmembrane helix</keyword>
<dbReference type="GO" id="GO:0015271">
    <property type="term" value="F:outward rectifier potassium channel activity"/>
    <property type="evidence" value="ECO:0007669"/>
    <property type="project" value="TreeGrafter"/>
</dbReference>
<accession>A0A2A2KSI4</accession>
<keyword evidence="6" id="KW-0472">Membrane</keyword>
<evidence type="ECO:0000256" key="9">
    <source>
        <dbReference type="SAM" id="SignalP"/>
    </source>
</evidence>
<keyword evidence="3" id="KW-0812">Transmembrane</keyword>
<dbReference type="GO" id="GO:0030322">
    <property type="term" value="P:stabilization of membrane potential"/>
    <property type="evidence" value="ECO:0007669"/>
    <property type="project" value="TreeGrafter"/>
</dbReference>
<name>A0A2A2KSI4_9BILA</name>
<dbReference type="PANTHER" id="PTHR11003">
    <property type="entry name" value="POTASSIUM CHANNEL, SUBFAMILY K"/>
    <property type="match status" value="1"/>
</dbReference>
<evidence type="ECO:0000256" key="2">
    <source>
        <dbReference type="ARBA" id="ARBA00022448"/>
    </source>
</evidence>
<feature type="compositionally biased region" description="Basic and acidic residues" evidence="8">
    <location>
        <begin position="570"/>
        <end position="583"/>
    </location>
</feature>
<reference evidence="11 12" key="1">
    <citation type="journal article" date="2017" name="Curr. Biol.">
        <title>Genome architecture and evolution of a unichromosomal asexual nematode.</title>
        <authorList>
            <person name="Fradin H."/>
            <person name="Zegar C."/>
            <person name="Gutwein M."/>
            <person name="Lucas J."/>
            <person name="Kovtun M."/>
            <person name="Corcoran D."/>
            <person name="Baugh L.R."/>
            <person name="Kiontke K."/>
            <person name="Gunsalus K."/>
            <person name="Fitch D.H."/>
            <person name="Piano F."/>
        </authorList>
    </citation>
    <scope>NUCLEOTIDE SEQUENCE [LARGE SCALE GENOMIC DNA]</scope>
    <source>
        <strain evidence="11">PF1309</strain>
    </source>
</reference>
<evidence type="ECO:0000256" key="4">
    <source>
        <dbReference type="ARBA" id="ARBA00022989"/>
    </source>
</evidence>
<comment type="subcellular location">
    <subcellularLocation>
        <location evidence="1">Membrane</location>
        <topology evidence="1">Multi-pass membrane protein</topology>
    </subcellularLocation>
</comment>
<evidence type="ECO:0000256" key="6">
    <source>
        <dbReference type="ARBA" id="ARBA00023136"/>
    </source>
</evidence>